<evidence type="ECO:0000313" key="3">
    <source>
        <dbReference type="Proteomes" id="UP000030988"/>
    </source>
</evidence>
<keyword evidence="1" id="KW-0732">Signal</keyword>
<dbReference type="RefSeq" id="WP_039097943.1">
    <property type="nucleotide sequence ID" value="NZ_JTDN01000004.1"/>
</dbReference>
<accession>A0A0B2BRI5</accession>
<comment type="caution">
    <text evidence="2">The sequence shown here is derived from an EMBL/GenBank/DDBJ whole genome shotgun (WGS) entry which is preliminary data.</text>
</comment>
<reference evidence="2 3" key="1">
    <citation type="submission" date="2014-11" db="EMBL/GenBank/DDBJ databases">
        <title>Draft genome sequence of Kirrobacter mercurialis.</title>
        <authorList>
            <person name="Coil D.A."/>
            <person name="Eisen J.A."/>
        </authorList>
    </citation>
    <scope>NUCLEOTIDE SEQUENCE [LARGE SCALE GENOMIC DNA]</scope>
    <source>
        <strain evidence="2 3">Coronado</strain>
    </source>
</reference>
<dbReference type="Proteomes" id="UP000030988">
    <property type="component" value="Unassembled WGS sequence"/>
</dbReference>
<name>A0A0B2BRI5_9SPHN</name>
<organism evidence="2 3">
    <name type="scientific">Croceibacterium mercuriale</name>
    <dbReference type="NCBI Taxonomy" id="1572751"/>
    <lineage>
        <taxon>Bacteria</taxon>
        <taxon>Pseudomonadati</taxon>
        <taxon>Pseudomonadota</taxon>
        <taxon>Alphaproteobacteria</taxon>
        <taxon>Sphingomonadales</taxon>
        <taxon>Erythrobacteraceae</taxon>
        <taxon>Croceibacterium</taxon>
    </lineage>
</organism>
<keyword evidence="3" id="KW-1185">Reference proteome</keyword>
<evidence type="ECO:0000313" key="2">
    <source>
        <dbReference type="EMBL" id="KHL24145.1"/>
    </source>
</evidence>
<dbReference type="EMBL" id="JTDN01000004">
    <property type="protein sequence ID" value="KHL24145.1"/>
    <property type="molecule type" value="Genomic_DNA"/>
</dbReference>
<sequence>MPPRFLLATALLPLLAGACAAPGVDRPPALPTVAARCSNDGLIHAEVSGAVSRHVAALVTPTLDGARLREAARLTLPCGFALDTRWLQHLIVTDGTETRQYVENNPFGFAVPFGFSERVSRPYTLRALPESYRLTPKTCAQDLGRPPEAGPLCSAFASSMMVAEAEPAGGHRLRHYRMRDSAWQPGFDAAVIGAEIAALYWITLPDAPGGTVTLYLRDAAGLYRVFLDVPQG</sequence>
<evidence type="ECO:0000256" key="1">
    <source>
        <dbReference type="SAM" id="SignalP"/>
    </source>
</evidence>
<proteinExistence type="predicted"/>
<gene>
    <name evidence="2" type="ORF">PK98_15335</name>
</gene>
<feature type="chain" id="PRO_5002086957" evidence="1">
    <location>
        <begin position="21"/>
        <end position="232"/>
    </location>
</feature>
<dbReference type="PROSITE" id="PS51257">
    <property type="entry name" value="PROKAR_LIPOPROTEIN"/>
    <property type="match status" value="1"/>
</dbReference>
<dbReference type="AlphaFoldDB" id="A0A0B2BRI5"/>
<protein>
    <submittedName>
        <fullName evidence="2">Uncharacterized protein</fullName>
    </submittedName>
</protein>
<dbReference type="OrthoDB" id="7579266at2"/>
<feature type="signal peptide" evidence="1">
    <location>
        <begin position="1"/>
        <end position="20"/>
    </location>
</feature>